<feature type="chain" id="PRO_5039471819" evidence="1">
    <location>
        <begin position="24"/>
        <end position="581"/>
    </location>
</feature>
<keyword evidence="1" id="KW-0732">Signal</keyword>
<keyword evidence="3" id="KW-1185">Reference proteome</keyword>
<evidence type="ECO:0000313" key="2">
    <source>
        <dbReference type="EMBL" id="REK74102.1"/>
    </source>
</evidence>
<gene>
    <name evidence="2" type="ORF">DX116_09315</name>
</gene>
<evidence type="ECO:0000313" key="3">
    <source>
        <dbReference type="Proteomes" id="UP000265581"/>
    </source>
</evidence>
<proteinExistence type="predicted"/>
<organism evidence="2 3">
    <name type="scientific">Aeromicrobium endophyticum</name>
    <dbReference type="NCBI Taxonomy" id="2292704"/>
    <lineage>
        <taxon>Bacteria</taxon>
        <taxon>Bacillati</taxon>
        <taxon>Actinomycetota</taxon>
        <taxon>Actinomycetes</taxon>
        <taxon>Propionibacteriales</taxon>
        <taxon>Nocardioidaceae</taxon>
        <taxon>Aeromicrobium</taxon>
    </lineage>
</organism>
<dbReference type="Proteomes" id="UP000265581">
    <property type="component" value="Unassembled WGS sequence"/>
</dbReference>
<dbReference type="InterPro" id="IPR013783">
    <property type="entry name" value="Ig-like_fold"/>
</dbReference>
<reference evidence="2 3" key="1">
    <citation type="submission" date="2018-08" db="EMBL/GenBank/DDBJ databases">
        <title>Aeromicrobium sp. M2KJ-4, whole genome shotgun sequence.</title>
        <authorList>
            <person name="Tuo L."/>
        </authorList>
    </citation>
    <scope>NUCLEOTIDE SEQUENCE [LARGE SCALE GENOMIC DNA]</scope>
    <source>
        <strain evidence="2 3">M2KJ-4</strain>
    </source>
</reference>
<name>A0A371PDU6_9ACTN</name>
<dbReference type="Gene3D" id="2.60.40.10">
    <property type="entry name" value="Immunoglobulins"/>
    <property type="match status" value="3"/>
</dbReference>
<accession>A0A371PDU6</accession>
<dbReference type="Pfam" id="PF17957">
    <property type="entry name" value="Big_7"/>
    <property type="match status" value="3"/>
</dbReference>
<comment type="caution">
    <text evidence="2">The sequence shown here is derived from an EMBL/GenBank/DDBJ whole genome shotgun (WGS) entry which is preliminary data.</text>
</comment>
<dbReference type="AlphaFoldDB" id="A0A371PDU6"/>
<protein>
    <submittedName>
        <fullName evidence="2">Signal peptidase I</fullName>
    </submittedName>
</protein>
<feature type="signal peptide" evidence="1">
    <location>
        <begin position="1"/>
        <end position="23"/>
    </location>
</feature>
<evidence type="ECO:0000256" key="1">
    <source>
        <dbReference type="SAM" id="SignalP"/>
    </source>
</evidence>
<sequence>MLSALVGLVLIVAAVALTGSSSASFVARTGATGSVSAAADWVAPTVAVTAPGSPLKGTDTITATASDAGSGVASVTIQRTAAGTSDWTSVCTTSSSPYTCDWDTTQVTDGAYDLRAIAVDRAANSTTSAVVSATVANNVTVVLARPGDLLRGSVTTTTTVSGAAGLTPTVRVEYAPTGTTTWTTLCTAAASPFTCSVNTATLANGTYDLRSVAVAGSTTYTSAVVSKVVIDNLAPTVTMTDPGTPLKGTKTFTATANDTHSGIATVVIQSSTGGSWSDLCTVTTAPYSCSVDTATLPNGTYSFRAVATDKAGNTATSATVANRTVQNTTASVTLTPPSTYLRNGTVLAATATSTGTIASVKIQRSVAGANSWVDICTDTSSPYSCTFDTTQVAEGTYDLRAVATTTDGIVATSTVVTNRIVDKTPGKGVDIQTTNGGIEGKIDAGDTVVYTFSKQMDLSSIYSGWSGAATSGTMRVRAVFFGPDTLDVTAPTGLRLGTVDLGADYTFLFDATSDVSITAATVTVDGVPRTVVTMKVLSASGIQNSTPAAMVWRPASTIVDLAGNPISTAAVTESGPLDVDF</sequence>
<dbReference type="EMBL" id="QUBR01000001">
    <property type="protein sequence ID" value="REK74102.1"/>
    <property type="molecule type" value="Genomic_DNA"/>
</dbReference>
<dbReference type="GO" id="GO:0005975">
    <property type="term" value="P:carbohydrate metabolic process"/>
    <property type="evidence" value="ECO:0007669"/>
    <property type="project" value="UniProtKB-ARBA"/>
</dbReference>